<dbReference type="AlphaFoldDB" id="A0A078BC01"/>
<feature type="compositionally biased region" description="Polar residues" evidence="1">
    <location>
        <begin position="199"/>
        <end position="218"/>
    </location>
</feature>
<feature type="region of interest" description="Disordered" evidence="1">
    <location>
        <begin position="1"/>
        <end position="33"/>
    </location>
</feature>
<dbReference type="Proteomes" id="UP000039865">
    <property type="component" value="Unassembled WGS sequence"/>
</dbReference>
<gene>
    <name evidence="2" type="primary">Contig12482.g13315</name>
    <name evidence="2" type="ORF">STYLEM_19929</name>
</gene>
<feature type="compositionally biased region" description="Low complexity" evidence="1">
    <location>
        <begin position="13"/>
        <end position="28"/>
    </location>
</feature>
<sequence length="797" mass="93063">MYFSNSKANPFLPQSQQNSQHFSPQQQNAFSTFSQSRQLTLNQCFSQNQNSQNHFQPQNQQYLSTPQKPKQNFNSINPFLSPNKEALSMQSTNQFSQSGDRYSFGPQTVNNSLSSMFTQTLGLNQNSTYNQLQQNPPQMNTFHSQLSHANAFANSQGFQFINGNCNGFNQSLNQPQNNPFAQNQIQGQTTAFTPGFPFQPNNLQSTAQSTQFGTNSTIQNPFQNSNQSNWTNQFSMPQAQTNQSNMTMLPAFQTQQPCFNQSSAFFTQQQQQNQQSLPILQNWQELQIPDQVDMIQEMIKNPKLYFLNIKNNKQMVSQMIKIIKNQESKESVKFTQLPKSNKYFYLKLEDIDDQKSQNKIKIIKRTLGRQIKMQNQIQISMKNEIEAGLKEIQHNISESYREIYNMNIKQSKVSIDAQCLSSKLKQFMNIRAALKDQVYNYLNKKRVNYTIPYQFFGELQKQQSNELTILDKNIDTIYQSITSRQSDSDLFSKYDPMQYKLKVYETLRLFYVQQQALANKSYQMDKRTKQTKEQFKTIFFRINTQAGFDDFEKLFQYNDTIQAAKASQDALKEFNAKTEGQQLATLFEKSNIIGSKAKDDKNDQQMQCPRLSSRILSHQYCQSLKLEPKPHKLFSNVKNIFQRENIGKASNNQQNLELQQKQRELFQQQVKSPASILKKQINLERQGQENKNVKFSINQTFKASNNKRPFDSYLQNIRKQQSLTEKSDKNNSSEKLRIQKFNEKYKVDENRYEQHEYQVNKSARSKKWGKSMIQNLGIKLHDIVGNKFFKRSRYNPL</sequence>
<dbReference type="EMBL" id="CCKQ01018799">
    <property type="protein sequence ID" value="CDW90782.1"/>
    <property type="molecule type" value="Genomic_DNA"/>
</dbReference>
<dbReference type="InParanoid" id="A0A078BC01"/>
<feature type="compositionally biased region" description="Polar residues" evidence="1">
    <location>
        <begin position="62"/>
        <end position="80"/>
    </location>
</feature>
<name>A0A078BC01_STYLE</name>
<accession>A0A078BC01</accession>
<evidence type="ECO:0000256" key="1">
    <source>
        <dbReference type="SAM" id="MobiDB-lite"/>
    </source>
</evidence>
<reference evidence="2 3" key="1">
    <citation type="submission" date="2014-06" db="EMBL/GenBank/DDBJ databases">
        <authorList>
            <person name="Swart Estienne"/>
        </authorList>
    </citation>
    <scope>NUCLEOTIDE SEQUENCE [LARGE SCALE GENOMIC DNA]</scope>
    <source>
        <strain evidence="2 3">130c</strain>
    </source>
</reference>
<protein>
    <submittedName>
        <fullName evidence="2">Uncharacterized protein</fullName>
    </submittedName>
</protein>
<keyword evidence="3" id="KW-1185">Reference proteome</keyword>
<proteinExistence type="predicted"/>
<feature type="region of interest" description="Disordered" evidence="1">
    <location>
        <begin position="49"/>
        <end position="81"/>
    </location>
</feature>
<evidence type="ECO:0000313" key="3">
    <source>
        <dbReference type="Proteomes" id="UP000039865"/>
    </source>
</evidence>
<feature type="compositionally biased region" description="Low complexity" evidence="1">
    <location>
        <begin position="49"/>
        <end position="61"/>
    </location>
</feature>
<evidence type="ECO:0000313" key="2">
    <source>
        <dbReference type="EMBL" id="CDW90782.1"/>
    </source>
</evidence>
<organism evidence="2 3">
    <name type="scientific">Stylonychia lemnae</name>
    <name type="common">Ciliate</name>
    <dbReference type="NCBI Taxonomy" id="5949"/>
    <lineage>
        <taxon>Eukaryota</taxon>
        <taxon>Sar</taxon>
        <taxon>Alveolata</taxon>
        <taxon>Ciliophora</taxon>
        <taxon>Intramacronucleata</taxon>
        <taxon>Spirotrichea</taxon>
        <taxon>Stichotrichia</taxon>
        <taxon>Sporadotrichida</taxon>
        <taxon>Oxytrichidae</taxon>
        <taxon>Stylonychinae</taxon>
        <taxon>Stylonychia</taxon>
    </lineage>
</organism>
<feature type="region of interest" description="Disordered" evidence="1">
    <location>
        <begin position="190"/>
        <end position="218"/>
    </location>
</feature>